<dbReference type="PROSITE" id="PS51186">
    <property type="entry name" value="GNAT"/>
    <property type="match status" value="1"/>
</dbReference>
<dbReference type="AlphaFoldDB" id="A0A344TQV6"/>
<name>A0A344TQV6_9BACT</name>
<dbReference type="EMBL" id="CP030850">
    <property type="protein sequence ID" value="AXE21027.1"/>
    <property type="molecule type" value="Genomic_DNA"/>
</dbReference>
<protein>
    <submittedName>
        <fullName evidence="2">AAC(3)-I family aminoglycoside 3-N-acetyltransferase</fullName>
    </submittedName>
</protein>
<dbReference type="RefSeq" id="WP_114069790.1">
    <property type="nucleotide sequence ID" value="NZ_CP030850.1"/>
</dbReference>
<dbReference type="OrthoDB" id="9797178at2"/>
<organism evidence="2 3">
    <name type="scientific">Runella rosea</name>
    <dbReference type="NCBI Taxonomy" id="2259595"/>
    <lineage>
        <taxon>Bacteria</taxon>
        <taxon>Pseudomonadati</taxon>
        <taxon>Bacteroidota</taxon>
        <taxon>Cytophagia</taxon>
        <taxon>Cytophagales</taxon>
        <taxon>Spirosomataceae</taxon>
        <taxon>Runella</taxon>
    </lineage>
</organism>
<reference evidence="2 3" key="1">
    <citation type="submission" date="2018-07" db="EMBL/GenBank/DDBJ databases">
        <title>Genome sequencing of Runella.</title>
        <authorList>
            <person name="Baek M.-G."/>
            <person name="Yi H."/>
        </authorList>
    </citation>
    <scope>NUCLEOTIDE SEQUENCE [LARGE SCALE GENOMIC DNA]</scope>
    <source>
        <strain evidence="2 3">HYN0085</strain>
    </source>
</reference>
<keyword evidence="2" id="KW-0808">Transferase</keyword>
<dbReference type="Proteomes" id="UP000251993">
    <property type="component" value="Chromosome"/>
</dbReference>
<accession>A0A344TQV6</accession>
<dbReference type="InterPro" id="IPR000182">
    <property type="entry name" value="GNAT_dom"/>
</dbReference>
<dbReference type="SUPFAM" id="SSF55729">
    <property type="entry name" value="Acyl-CoA N-acyltransferases (Nat)"/>
    <property type="match status" value="1"/>
</dbReference>
<dbReference type="GO" id="GO:0016747">
    <property type="term" value="F:acyltransferase activity, transferring groups other than amino-acyl groups"/>
    <property type="evidence" value="ECO:0007669"/>
    <property type="project" value="InterPro"/>
</dbReference>
<dbReference type="Pfam" id="PF00583">
    <property type="entry name" value="Acetyltransf_1"/>
    <property type="match status" value="1"/>
</dbReference>
<sequence>MKIDIQILTEQQIGEMTELISVFQKVFEMDEFIYPNENHLNKLLKSPNFLAVTAKQASTIVAGMTVYILDPYYSTKPLAFIYDLAVLRDYQRQGIGKRIIDFFKSYCQQQGFEEVFVFADQVDEEAIEFYRTTKPTHESQTVYFNYVLENHIEAKKSF</sequence>
<evidence type="ECO:0000313" key="3">
    <source>
        <dbReference type="Proteomes" id="UP000251993"/>
    </source>
</evidence>
<dbReference type="InterPro" id="IPR016181">
    <property type="entry name" value="Acyl_CoA_acyltransferase"/>
</dbReference>
<dbReference type="CDD" id="cd04301">
    <property type="entry name" value="NAT_SF"/>
    <property type="match status" value="1"/>
</dbReference>
<gene>
    <name evidence="2" type="ORF">DR864_26475</name>
</gene>
<evidence type="ECO:0000259" key="1">
    <source>
        <dbReference type="PROSITE" id="PS51186"/>
    </source>
</evidence>
<feature type="domain" description="N-acetyltransferase" evidence="1">
    <location>
        <begin position="3"/>
        <end position="158"/>
    </location>
</feature>
<dbReference type="KEGG" id="run:DR864_26475"/>
<keyword evidence="3" id="KW-1185">Reference proteome</keyword>
<dbReference type="Gene3D" id="3.40.630.30">
    <property type="match status" value="1"/>
</dbReference>
<proteinExistence type="predicted"/>
<evidence type="ECO:0000313" key="2">
    <source>
        <dbReference type="EMBL" id="AXE21027.1"/>
    </source>
</evidence>